<comment type="caution">
    <text evidence="1">The sequence shown here is derived from an EMBL/GenBank/DDBJ whole genome shotgun (WGS) entry which is preliminary data.</text>
</comment>
<protein>
    <submittedName>
        <fullName evidence="1">Uncharacterized protein</fullName>
    </submittedName>
</protein>
<dbReference type="EMBL" id="JAEPRC010000772">
    <property type="protein sequence ID" value="KAG2191943.1"/>
    <property type="molecule type" value="Genomic_DNA"/>
</dbReference>
<name>A0A8H7QG99_9FUNG</name>
<reference evidence="1" key="1">
    <citation type="submission" date="2020-12" db="EMBL/GenBank/DDBJ databases">
        <title>Metabolic potential, ecology and presence of endohyphal bacteria is reflected in genomic diversity of Mucoromycotina.</title>
        <authorList>
            <person name="Muszewska A."/>
            <person name="Okrasinska A."/>
            <person name="Steczkiewicz K."/>
            <person name="Drgas O."/>
            <person name="Orlowska M."/>
            <person name="Perlinska-Lenart U."/>
            <person name="Aleksandrzak-Piekarczyk T."/>
            <person name="Szatraj K."/>
            <person name="Zielenkiewicz U."/>
            <person name="Pilsyk S."/>
            <person name="Malc E."/>
            <person name="Mieczkowski P."/>
            <person name="Kruszewska J.S."/>
            <person name="Biernat P."/>
            <person name="Pawlowska J."/>
        </authorList>
    </citation>
    <scope>NUCLEOTIDE SEQUENCE</scope>
    <source>
        <strain evidence="1">CBS 226.32</strain>
    </source>
</reference>
<evidence type="ECO:0000313" key="1">
    <source>
        <dbReference type="EMBL" id="KAG2191943.1"/>
    </source>
</evidence>
<keyword evidence="2" id="KW-1185">Reference proteome</keyword>
<feature type="non-terminal residue" evidence="1">
    <location>
        <position position="26"/>
    </location>
</feature>
<accession>A0A8H7QG99</accession>
<dbReference type="Proteomes" id="UP000650833">
    <property type="component" value="Unassembled WGS sequence"/>
</dbReference>
<dbReference type="AlphaFoldDB" id="A0A8H7QG99"/>
<sequence length="26" mass="2700">MAPSLSGRHTLISATSGITYPKKAVL</sequence>
<organism evidence="1 2">
    <name type="scientific">Mucor plumbeus</name>
    <dbReference type="NCBI Taxonomy" id="97098"/>
    <lineage>
        <taxon>Eukaryota</taxon>
        <taxon>Fungi</taxon>
        <taxon>Fungi incertae sedis</taxon>
        <taxon>Mucoromycota</taxon>
        <taxon>Mucoromycotina</taxon>
        <taxon>Mucoromycetes</taxon>
        <taxon>Mucorales</taxon>
        <taxon>Mucorineae</taxon>
        <taxon>Mucoraceae</taxon>
        <taxon>Mucor</taxon>
    </lineage>
</organism>
<evidence type="ECO:0000313" key="2">
    <source>
        <dbReference type="Proteomes" id="UP000650833"/>
    </source>
</evidence>
<proteinExistence type="predicted"/>
<gene>
    <name evidence="1" type="ORF">INT46_000663</name>
</gene>